<comment type="similarity">
    <text evidence="2">Belongs to the TsaE family.</text>
</comment>
<evidence type="ECO:0000256" key="11">
    <source>
        <dbReference type="ARBA" id="ARBA00032441"/>
    </source>
</evidence>
<evidence type="ECO:0000256" key="1">
    <source>
        <dbReference type="ARBA" id="ARBA00004496"/>
    </source>
</evidence>
<keyword evidence="6" id="KW-0479">Metal-binding</keyword>
<dbReference type="InterPro" id="IPR003442">
    <property type="entry name" value="T6A_TsaE"/>
</dbReference>
<keyword evidence="7" id="KW-0547">Nucleotide-binding</keyword>
<gene>
    <name evidence="12" type="ORF">BJ976_000543</name>
</gene>
<dbReference type="PANTHER" id="PTHR33540:SF2">
    <property type="entry name" value="TRNA THREONYLCARBAMOYLADENOSINE BIOSYNTHESIS PROTEIN TSAE"/>
    <property type="match status" value="1"/>
</dbReference>
<dbReference type="PANTHER" id="PTHR33540">
    <property type="entry name" value="TRNA THREONYLCARBAMOYLADENOSINE BIOSYNTHESIS PROTEIN TSAE"/>
    <property type="match status" value="1"/>
</dbReference>
<dbReference type="Proteomes" id="UP000560081">
    <property type="component" value="Unassembled WGS sequence"/>
</dbReference>
<keyword evidence="9" id="KW-0460">Magnesium</keyword>
<evidence type="ECO:0000256" key="8">
    <source>
        <dbReference type="ARBA" id="ARBA00022840"/>
    </source>
</evidence>
<evidence type="ECO:0000256" key="2">
    <source>
        <dbReference type="ARBA" id="ARBA00007599"/>
    </source>
</evidence>
<dbReference type="GO" id="GO:0005737">
    <property type="term" value="C:cytoplasm"/>
    <property type="evidence" value="ECO:0007669"/>
    <property type="project" value="UniProtKB-SubCell"/>
</dbReference>
<reference evidence="12 13" key="1">
    <citation type="submission" date="2020-08" db="EMBL/GenBank/DDBJ databases">
        <title>Sequencing the genomes of 1000 actinobacteria strains.</title>
        <authorList>
            <person name="Klenk H.-P."/>
        </authorList>
    </citation>
    <scope>NUCLEOTIDE SEQUENCE [LARGE SCALE GENOMIC DNA]</scope>
    <source>
        <strain evidence="12 13">DSM 19079</strain>
    </source>
</reference>
<dbReference type="GO" id="GO:0046872">
    <property type="term" value="F:metal ion binding"/>
    <property type="evidence" value="ECO:0007669"/>
    <property type="project" value="UniProtKB-KW"/>
</dbReference>
<dbReference type="RefSeq" id="WP_135028656.1">
    <property type="nucleotide sequence ID" value="NZ_BMLA01000006.1"/>
</dbReference>
<evidence type="ECO:0000313" key="12">
    <source>
        <dbReference type="EMBL" id="MBB4882192.1"/>
    </source>
</evidence>
<dbReference type="InterPro" id="IPR027417">
    <property type="entry name" value="P-loop_NTPase"/>
</dbReference>
<comment type="subcellular location">
    <subcellularLocation>
        <location evidence="1">Cytoplasm</location>
    </subcellularLocation>
</comment>
<evidence type="ECO:0000256" key="9">
    <source>
        <dbReference type="ARBA" id="ARBA00022842"/>
    </source>
</evidence>
<protein>
    <recommendedName>
        <fullName evidence="3">tRNA threonylcarbamoyladenosine biosynthesis protein TsaE</fullName>
    </recommendedName>
    <alternativeName>
        <fullName evidence="11">t(6)A37 threonylcarbamoyladenosine biosynthesis protein TsaE</fullName>
    </alternativeName>
</protein>
<proteinExistence type="inferred from homology"/>
<keyword evidence="5" id="KW-0819">tRNA processing</keyword>
<organism evidence="12 13">
    <name type="scientific">Micrococcus flavus</name>
    <dbReference type="NCBI Taxonomy" id="384602"/>
    <lineage>
        <taxon>Bacteria</taxon>
        <taxon>Bacillati</taxon>
        <taxon>Actinomycetota</taxon>
        <taxon>Actinomycetes</taxon>
        <taxon>Micrococcales</taxon>
        <taxon>Micrococcaceae</taxon>
        <taxon>Micrococcus</taxon>
    </lineage>
</organism>
<dbReference type="EMBL" id="JACHMC010000001">
    <property type="protein sequence ID" value="MBB4882192.1"/>
    <property type="molecule type" value="Genomic_DNA"/>
</dbReference>
<evidence type="ECO:0000256" key="5">
    <source>
        <dbReference type="ARBA" id="ARBA00022694"/>
    </source>
</evidence>
<name>A0A4Y8X4V4_9MICC</name>
<comment type="caution">
    <text evidence="12">The sequence shown here is derived from an EMBL/GenBank/DDBJ whole genome shotgun (WGS) entry which is preliminary data.</text>
</comment>
<dbReference type="OrthoDB" id="9800307at2"/>
<keyword evidence="8" id="KW-0067">ATP-binding</keyword>
<evidence type="ECO:0000313" key="13">
    <source>
        <dbReference type="Proteomes" id="UP000560081"/>
    </source>
</evidence>
<evidence type="ECO:0000256" key="4">
    <source>
        <dbReference type="ARBA" id="ARBA00022490"/>
    </source>
</evidence>
<comment type="function">
    <text evidence="10">Required for the formation of a threonylcarbamoyl group on adenosine at position 37 (t(6)A37) in tRNAs that read codons beginning with adenine. Is involved in the transfer of the threonylcarbamoyl moiety of threonylcarbamoyl-AMP (TC-AMP) to the N6 group of A37, together with TsaD and TsaB. TsaE seems to play an indirect role in the t(6)A biosynthesis pathway, possibly in regulating the core enzymatic function of TsaD.</text>
</comment>
<dbReference type="Pfam" id="PF02367">
    <property type="entry name" value="TsaE"/>
    <property type="match status" value="1"/>
</dbReference>
<dbReference type="GO" id="GO:0005524">
    <property type="term" value="F:ATP binding"/>
    <property type="evidence" value="ECO:0007669"/>
    <property type="project" value="UniProtKB-KW"/>
</dbReference>
<evidence type="ECO:0000256" key="7">
    <source>
        <dbReference type="ARBA" id="ARBA00022741"/>
    </source>
</evidence>
<dbReference type="SUPFAM" id="SSF52540">
    <property type="entry name" value="P-loop containing nucleoside triphosphate hydrolases"/>
    <property type="match status" value="1"/>
</dbReference>
<keyword evidence="13" id="KW-1185">Reference proteome</keyword>
<evidence type="ECO:0000256" key="3">
    <source>
        <dbReference type="ARBA" id="ARBA00019010"/>
    </source>
</evidence>
<accession>A0A4Y8X4V4</accession>
<dbReference type="GO" id="GO:0002949">
    <property type="term" value="P:tRNA threonylcarbamoyladenosine modification"/>
    <property type="evidence" value="ECO:0007669"/>
    <property type="project" value="InterPro"/>
</dbReference>
<dbReference type="Gene3D" id="3.40.50.300">
    <property type="entry name" value="P-loop containing nucleotide triphosphate hydrolases"/>
    <property type="match status" value="1"/>
</dbReference>
<evidence type="ECO:0000256" key="10">
    <source>
        <dbReference type="ARBA" id="ARBA00024908"/>
    </source>
</evidence>
<keyword evidence="4" id="KW-0963">Cytoplasm</keyword>
<sequence>MTALDRLPAPRWTAEVELDGAEGTRTFGARLAGLLRAGDVLILTGQLGAGKTTFTQGLGAGLGVREGIISPTFVLARIHPALADGPDLVHVDAYRLRSGGELTDLDLEATADRSVTVVEWGRGLAESLAGFPEDPEASWLDVEIVRALGGAADGRAGAQDGARDDGAAPVIVTDFSDEEGEAAEEVRTAVVRAHGPRWAGVALPRG</sequence>
<evidence type="ECO:0000256" key="6">
    <source>
        <dbReference type="ARBA" id="ARBA00022723"/>
    </source>
</evidence>
<dbReference type="AlphaFoldDB" id="A0A4Y8X4V4"/>
<dbReference type="NCBIfam" id="TIGR00150">
    <property type="entry name" value="T6A_YjeE"/>
    <property type="match status" value="1"/>
</dbReference>